<keyword evidence="7" id="KW-0961">Cell wall biogenesis/degradation</keyword>
<dbReference type="InterPro" id="IPR012334">
    <property type="entry name" value="Pectin_lyas_fold"/>
</dbReference>
<keyword evidence="5 8" id="KW-0378">Hydrolase</keyword>
<dbReference type="Gene3D" id="2.160.20.10">
    <property type="entry name" value="Single-stranded right-handed beta-helix, Pectin lyase-like"/>
    <property type="match status" value="1"/>
</dbReference>
<evidence type="ECO:0000313" key="10">
    <source>
        <dbReference type="Proteomes" id="UP001346149"/>
    </source>
</evidence>
<dbReference type="PANTHER" id="PTHR31375">
    <property type="match status" value="1"/>
</dbReference>
<evidence type="ECO:0000256" key="1">
    <source>
        <dbReference type="ARBA" id="ARBA00004191"/>
    </source>
</evidence>
<dbReference type="InterPro" id="IPR000743">
    <property type="entry name" value="Glyco_hydro_28"/>
</dbReference>
<dbReference type="Proteomes" id="UP001346149">
    <property type="component" value="Unassembled WGS sequence"/>
</dbReference>
<keyword evidence="3" id="KW-0134">Cell wall</keyword>
<dbReference type="InterPro" id="IPR011050">
    <property type="entry name" value="Pectin_lyase_fold/virulence"/>
</dbReference>
<dbReference type="SUPFAM" id="SSF51126">
    <property type="entry name" value="Pectin lyase-like"/>
    <property type="match status" value="1"/>
</dbReference>
<evidence type="ECO:0000256" key="5">
    <source>
        <dbReference type="ARBA" id="ARBA00022801"/>
    </source>
</evidence>
<evidence type="ECO:0000256" key="3">
    <source>
        <dbReference type="ARBA" id="ARBA00022512"/>
    </source>
</evidence>
<sequence length="93" mass="10280">MTGVRIKIWLASLPGVATDMHFEDITMNNVSDLVLIDQGYCPWNQCTAGVPSKVKISKVSYKNIKGTSLLTLISPTRGLIVSQLLFVKMLLRT</sequence>
<keyword evidence="6 8" id="KW-0326">Glycosidase</keyword>
<evidence type="ECO:0000256" key="4">
    <source>
        <dbReference type="ARBA" id="ARBA00022525"/>
    </source>
</evidence>
<organism evidence="9 10">
    <name type="scientific">Trapa natans</name>
    <name type="common">Water chestnut</name>
    <dbReference type="NCBI Taxonomy" id="22666"/>
    <lineage>
        <taxon>Eukaryota</taxon>
        <taxon>Viridiplantae</taxon>
        <taxon>Streptophyta</taxon>
        <taxon>Embryophyta</taxon>
        <taxon>Tracheophyta</taxon>
        <taxon>Spermatophyta</taxon>
        <taxon>Magnoliopsida</taxon>
        <taxon>eudicotyledons</taxon>
        <taxon>Gunneridae</taxon>
        <taxon>Pentapetalae</taxon>
        <taxon>rosids</taxon>
        <taxon>malvids</taxon>
        <taxon>Myrtales</taxon>
        <taxon>Lythraceae</taxon>
        <taxon>Trapa</taxon>
    </lineage>
</organism>
<reference evidence="9 10" key="1">
    <citation type="journal article" date="2023" name="Hortic Res">
        <title>Pangenome of water caltrop reveals structural variations and asymmetric subgenome divergence after allopolyploidization.</title>
        <authorList>
            <person name="Zhang X."/>
            <person name="Chen Y."/>
            <person name="Wang L."/>
            <person name="Yuan Y."/>
            <person name="Fang M."/>
            <person name="Shi L."/>
            <person name="Lu R."/>
            <person name="Comes H.P."/>
            <person name="Ma Y."/>
            <person name="Chen Y."/>
            <person name="Huang G."/>
            <person name="Zhou Y."/>
            <person name="Zheng Z."/>
            <person name="Qiu Y."/>
        </authorList>
    </citation>
    <scope>NUCLEOTIDE SEQUENCE [LARGE SCALE GENOMIC DNA]</scope>
    <source>
        <strain evidence="9">F231</strain>
    </source>
</reference>
<accession>A0AAN7R7G6</accession>
<comment type="caution">
    <text evidence="9">The sequence shown here is derived from an EMBL/GenBank/DDBJ whole genome shotgun (WGS) entry which is preliminary data.</text>
</comment>
<evidence type="ECO:0000256" key="6">
    <source>
        <dbReference type="ARBA" id="ARBA00023295"/>
    </source>
</evidence>
<dbReference type="EMBL" id="JAXQNO010000011">
    <property type="protein sequence ID" value="KAK4788883.1"/>
    <property type="molecule type" value="Genomic_DNA"/>
</dbReference>
<protein>
    <recommendedName>
        <fullName evidence="11">Polygalacturonase</fullName>
    </recommendedName>
</protein>
<gene>
    <name evidence="9" type="ORF">SAY86_020202</name>
</gene>
<evidence type="ECO:0000313" key="9">
    <source>
        <dbReference type="EMBL" id="KAK4788883.1"/>
    </source>
</evidence>
<evidence type="ECO:0008006" key="11">
    <source>
        <dbReference type="Google" id="ProtNLM"/>
    </source>
</evidence>
<comment type="subcellular location">
    <subcellularLocation>
        <location evidence="1">Secreted</location>
        <location evidence="1">Cell wall</location>
    </subcellularLocation>
</comment>
<dbReference type="GO" id="GO:0071555">
    <property type="term" value="P:cell wall organization"/>
    <property type="evidence" value="ECO:0007669"/>
    <property type="project" value="UniProtKB-KW"/>
</dbReference>
<evidence type="ECO:0000256" key="2">
    <source>
        <dbReference type="ARBA" id="ARBA00008834"/>
    </source>
</evidence>
<keyword evidence="4" id="KW-0964">Secreted</keyword>
<evidence type="ECO:0000256" key="7">
    <source>
        <dbReference type="ARBA" id="ARBA00023316"/>
    </source>
</evidence>
<keyword evidence="10" id="KW-1185">Reference proteome</keyword>
<comment type="similarity">
    <text evidence="2 8">Belongs to the glycosyl hydrolase 28 family.</text>
</comment>
<proteinExistence type="inferred from homology"/>
<dbReference type="GO" id="GO:0004650">
    <property type="term" value="F:polygalacturonase activity"/>
    <property type="evidence" value="ECO:0007669"/>
    <property type="project" value="InterPro"/>
</dbReference>
<dbReference type="Pfam" id="PF00295">
    <property type="entry name" value="Glyco_hydro_28"/>
    <property type="match status" value="1"/>
</dbReference>
<evidence type="ECO:0000256" key="8">
    <source>
        <dbReference type="RuleBase" id="RU361169"/>
    </source>
</evidence>
<dbReference type="GO" id="GO:0005975">
    <property type="term" value="P:carbohydrate metabolic process"/>
    <property type="evidence" value="ECO:0007669"/>
    <property type="project" value="InterPro"/>
</dbReference>
<dbReference type="AlphaFoldDB" id="A0AAN7R7G6"/>
<name>A0AAN7R7G6_TRANT</name>